<protein>
    <recommendedName>
        <fullName evidence="8">S-phase kinase-associated protein 1</fullName>
    </recommendedName>
</protein>
<sequence>MSVIRLQSCDGVVFSVDLQVALVSGTIKTMLEDMGMLNGGGGEEEIVPLPNVRSEILQKVIEWATYHKDDPPPLPDDDESKLDETGRLRTDDIGDWDAAFLKVDLSTIFELLMTSNYLQMKGLLEVVSKTIANMIKGKTPEQIRQTFNIVNDFLINDDEPVPKKMRLDDAFGC</sequence>
<comment type="caution">
    <text evidence="6">The sequence shown here is derived from an EMBL/GenBank/DDBJ whole genome shotgun (WGS) entry which is preliminary data.</text>
</comment>
<dbReference type="Gene3D" id="3.30.710.10">
    <property type="entry name" value="Potassium Channel Kv1.1, Chain A"/>
    <property type="match status" value="1"/>
</dbReference>
<dbReference type="InterPro" id="IPR016072">
    <property type="entry name" value="Skp1_comp_dimer"/>
</dbReference>
<dbReference type="Pfam" id="PF01466">
    <property type="entry name" value="Skp1"/>
    <property type="match status" value="1"/>
</dbReference>
<evidence type="ECO:0008006" key="8">
    <source>
        <dbReference type="Google" id="ProtNLM"/>
    </source>
</evidence>
<comment type="similarity">
    <text evidence="1 3">Belongs to the SKP1 family.</text>
</comment>
<dbReference type="Pfam" id="PF03931">
    <property type="entry name" value="Skp1_POZ"/>
    <property type="match status" value="1"/>
</dbReference>
<dbReference type="SUPFAM" id="SSF54695">
    <property type="entry name" value="POZ domain"/>
    <property type="match status" value="1"/>
</dbReference>
<dbReference type="FunFam" id="3.30.710.10:FF:000026">
    <property type="entry name" value="E3 ubiquitin ligase complex SCF subunit"/>
    <property type="match status" value="1"/>
</dbReference>
<dbReference type="InterPro" id="IPR036296">
    <property type="entry name" value="SKP1-like_dim_sf"/>
</dbReference>
<dbReference type="GO" id="GO:0006511">
    <property type="term" value="P:ubiquitin-dependent protein catabolic process"/>
    <property type="evidence" value="ECO:0007669"/>
    <property type="project" value="InterPro"/>
</dbReference>
<dbReference type="CDD" id="cd18322">
    <property type="entry name" value="BTB_POZ_SKP1"/>
    <property type="match status" value="1"/>
</dbReference>
<feature type="domain" description="SKP1 component dimerisation" evidence="4">
    <location>
        <begin position="121"/>
        <end position="159"/>
    </location>
</feature>
<proteinExistence type="inferred from homology"/>
<accession>A0A9J6GBT1</accession>
<evidence type="ECO:0000259" key="4">
    <source>
        <dbReference type="Pfam" id="PF01466"/>
    </source>
</evidence>
<dbReference type="VEuPathDB" id="VectorBase:HLOH_059545"/>
<dbReference type="AlphaFoldDB" id="A0A9J6GBT1"/>
<organism evidence="6 7">
    <name type="scientific">Haemaphysalis longicornis</name>
    <name type="common">Bush tick</name>
    <dbReference type="NCBI Taxonomy" id="44386"/>
    <lineage>
        <taxon>Eukaryota</taxon>
        <taxon>Metazoa</taxon>
        <taxon>Ecdysozoa</taxon>
        <taxon>Arthropoda</taxon>
        <taxon>Chelicerata</taxon>
        <taxon>Arachnida</taxon>
        <taxon>Acari</taxon>
        <taxon>Parasitiformes</taxon>
        <taxon>Ixodida</taxon>
        <taxon>Ixodoidea</taxon>
        <taxon>Ixodidae</taxon>
        <taxon>Haemaphysalinae</taxon>
        <taxon>Haemaphysalis</taxon>
    </lineage>
</organism>
<gene>
    <name evidence="6" type="ORF">HPB48_012752</name>
</gene>
<evidence type="ECO:0000256" key="1">
    <source>
        <dbReference type="ARBA" id="ARBA00009993"/>
    </source>
</evidence>
<keyword evidence="2 3" id="KW-0833">Ubl conjugation pathway</keyword>
<feature type="domain" description="SKP1 component POZ" evidence="5">
    <location>
        <begin position="3"/>
        <end position="69"/>
    </location>
</feature>
<dbReference type="OMA" id="DKYTASM"/>
<dbReference type="InterPro" id="IPR001232">
    <property type="entry name" value="SKP1-like"/>
</dbReference>
<dbReference type="SUPFAM" id="SSF81382">
    <property type="entry name" value="Skp1 dimerisation domain-like"/>
    <property type="match status" value="1"/>
</dbReference>
<reference evidence="6 7" key="1">
    <citation type="journal article" date="2020" name="Cell">
        <title>Large-Scale Comparative Analyses of Tick Genomes Elucidate Their Genetic Diversity and Vector Capacities.</title>
        <authorList>
            <consortium name="Tick Genome and Microbiome Consortium (TIGMIC)"/>
            <person name="Jia N."/>
            <person name="Wang J."/>
            <person name="Shi W."/>
            <person name="Du L."/>
            <person name="Sun Y."/>
            <person name="Zhan W."/>
            <person name="Jiang J.F."/>
            <person name="Wang Q."/>
            <person name="Zhang B."/>
            <person name="Ji P."/>
            <person name="Bell-Sakyi L."/>
            <person name="Cui X.M."/>
            <person name="Yuan T.T."/>
            <person name="Jiang B.G."/>
            <person name="Yang W.F."/>
            <person name="Lam T.T."/>
            <person name="Chang Q.C."/>
            <person name="Ding S.J."/>
            <person name="Wang X.J."/>
            <person name="Zhu J.G."/>
            <person name="Ruan X.D."/>
            <person name="Zhao L."/>
            <person name="Wei J.T."/>
            <person name="Ye R.Z."/>
            <person name="Que T.C."/>
            <person name="Du C.H."/>
            <person name="Zhou Y.H."/>
            <person name="Cheng J.X."/>
            <person name="Dai P.F."/>
            <person name="Guo W.B."/>
            <person name="Han X.H."/>
            <person name="Huang E.J."/>
            <person name="Li L.F."/>
            <person name="Wei W."/>
            <person name="Gao Y.C."/>
            <person name="Liu J.Z."/>
            <person name="Shao H.Z."/>
            <person name="Wang X."/>
            <person name="Wang C.C."/>
            <person name="Yang T.C."/>
            <person name="Huo Q.B."/>
            <person name="Li W."/>
            <person name="Chen H.Y."/>
            <person name="Chen S.E."/>
            <person name="Zhou L.G."/>
            <person name="Ni X.B."/>
            <person name="Tian J.H."/>
            <person name="Sheng Y."/>
            <person name="Liu T."/>
            <person name="Pan Y.S."/>
            <person name="Xia L.Y."/>
            <person name="Li J."/>
            <person name="Zhao F."/>
            <person name="Cao W.C."/>
        </authorList>
    </citation>
    <scope>NUCLEOTIDE SEQUENCE [LARGE SCALE GENOMIC DNA]</scope>
    <source>
        <strain evidence="6">HaeL-2018</strain>
    </source>
</reference>
<dbReference type="InterPro" id="IPR011333">
    <property type="entry name" value="SKP1/BTB/POZ_sf"/>
</dbReference>
<evidence type="ECO:0000256" key="2">
    <source>
        <dbReference type="ARBA" id="ARBA00022786"/>
    </source>
</evidence>
<evidence type="ECO:0000313" key="6">
    <source>
        <dbReference type="EMBL" id="KAH9372877.1"/>
    </source>
</evidence>
<dbReference type="InterPro" id="IPR016073">
    <property type="entry name" value="Skp1_comp_POZ"/>
</dbReference>
<dbReference type="InterPro" id="IPR016897">
    <property type="entry name" value="SKP1"/>
</dbReference>
<dbReference type="SMART" id="SM00512">
    <property type="entry name" value="Skp1"/>
    <property type="match status" value="1"/>
</dbReference>
<keyword evidence="7" id="KW-1185">Reference proteome</keyword>
<dbReference type="OrthoDB" id="2342932at2759"/>
<evidence type="ECO:0000256" key="3">
    <source>
        <dbReference type="PIRNR" id="PIRNR028729"/>
    </source>
</evidence>
<evidence type="ECO:0000259" key="5">
    <source>
        <dbReference type="Pfam" id="PF03931"/>
    </source>
</evidence>
<comment type="pathway">
    <text evidence="3">Protein modification; protein ubiquitination.</text>
</comment>
<evidence type="ECO:0000313" key="7">
    <source>
        <dbReference type="Proteomes" id="UP000821853"/>
    </source>
</evidence>
<dbReference type="Proteomes" id="UP000821853">
    <property type="component" value="Chromosome 4"/>
</dbReference>
<dbReference type="PIRSF" id="PIRSF028729">
    <property type="entry name" value="E3_ubiquit_lig_SCF_Skp"/>
    <property type="match status" value="1"/>
</dbReference>
<dbReference type="PANTHER" id="PTHR11165">
    <property type="entry name" value="SKP1"/>
    <property type="match status" value="1"/>
</dbReference>
<dbReference type="EMBL" id="JABSTR010000006">
    <property type="protein sequence ID" value="KAH9372877.1"/>
    <property type="molecule type" value="Genomic_DNA"/>
</dbReference>
<name>A0A9J6GBT1_HAELO</name>